<feature type="region of interest" description="Disordered" evidence="1">
    <location>
        <begin position="1"/>
        <end position="23"/>
    </location>
</feature>
<dbReference type="InterPro" id="IPR013216">
    <property type="entry name" value="Methyltransf_11"/>
</dbReference>
<accession>A0A563VIZ8</accession>
<sequence length="245" mass="28343">MAKRKSDSEQHNLASSPLPKDFKPHWRTALENTTQRFEREYRQENFSLPSEVQALSLFDQWQGGTLQNLIVSPFWEVKTPKKKQAWLDIGCGLSFLIYPWYEWNAFFYGQEVSTTARDILMSRAPQLNSKLFRGVKLGSPHLLAYEDNLFDGAIATGWSCYYPLDYWERVLAEVKRVLKPGGYLIFDVLDPEAPLAEDWAILETYLGAEVFLTSLSDWRSCVRQAEGKITKSSPGELFHCWLVRF</sequence>
<dbReference type="GO" id="GO:0008757">
    <property type="term" value="F:S-adenosylmethionine-dependent methyltransferase activity"/>
    <property type="evidence" value="ECO:0007669"/>
    <property type="project" value="InterPro"/>
</dbReference>
<dbReference type="AlphaFoldDB" id="A0A563VIZ8"/>
<evidence type="ECO:0000313" key="3">
    <source>
        <dbReference type="EMBL" id="VEP11379.1"/>
    </source>
</evidence>
<feature type="compositionally biased region" description="Basic and acidic residues" evidence="1">
    <location>
        <begin position="1"/>
        <end position="10"/>
    </location>
</feature>
<evidence type="ECO:0000313" key="4">
    <source>
        <dbReference type="Proteomes" id="UP000320055"/>
    </source>
</evidence>
<feature type="domain" description="Methyltransferase type 11" evidence="2">
    <location>
        <begin position="87"/>
        <end position="186"/>
    </location>
</feature>
<keyword evidence="3" id="KW-0808">Transferase</keyword>
<evidence type="ECO:0000256" key="1">
    <source>
        <dbReference type="SAM" id="MobiDB-lite"/>
    </source>
</evidence>
<proteinExistence type="predicted"/>
<dbReference type="Pfam" id="PF08241">
    <property type="entry name" value="Methyltransf_11"/>
    <property type="match status" value="1"/>
</dbReference>
<dbReference type="GO" id="GO:0032259">
    <property type="term" value="P:methylation"/>
    <property type="evidence" value="ECO:0007669"/>
    <property type="project" value="UniProtKB-KW"/>
</dbReference>
<dbReference type="OrthoDB" id="527763at2"/>
<protein>
    <submittedName>
        <fullName evidence="3">Methylase involved in ubiquinone/menaquinone biosynthesis</fullName>
    </submittedName>
</protein>
<dbReference type="Proteomes" id="UP000320055">
    <property type="component" value="Unassembled WGS sequence"/>
</dbReference>
<dbReference type="Gene3D" id="3.40.50.150">
    <property type="entry name" value="Vaccinia Virus protein VP39"/>
    <property type="match status" value="1"/>
</dbReference>
<evidence type="ECO:0000259" key="2">
    <source>
        <dbReference type="Pfam" id="PF08241"/>
    </source>
</evidence>
<keyword evidence="3" id="KW-0830">Ubiquinone</keyword>
<keyword evidence="3" id="KW-0489">Methyltransferase</keyword>
<reference evidence="3 4" key="1">
    <citation type="submission" date="2019-01" db="EMBL/GenBank/DDBJ databases">
        <authorList>
            <person name="Brito A."/>
        </authorList>
    </citation>
    <scope>NUCLEOTIDE SEQUENCE [LARGE SCALE GENOMIC DNA]</scope>
    <source>
        <strain evidence="3">1</strain>
    </source>
</reference>
<dbReference type="SUPFAM" id="SSF53335">
    <property type="entry name" value="S-adenosyl-L-methionine-dependent methyltransferases"/>
    <property type="match status" value="1"/>
</dbReference>
<gene>
    <name evidence="3" type="ORF">H1P_1020002</name>
</gene>
<dbReference type="CDD" id="cd02440">
    <property type="entry name" value="AdoMet_MTases"/>
    <property type="match status" value="1"/>
</dbReference>
<dbReference type="EMBL" id="CAACVJ010000005">
    <property type="protein sequence ID" value="VEP11379.1"/>
    <property type="molecule type" value="Genomic_DNA"/>
</dbReference>
<dbReference type="RefSeq" id="WP_144868721.1">
    <property type="nucleotide sequence ID" value="NZ_LR213858.1"/>
</dbReference>
<dbReference type="InterPro" id="IPR029063">
    <property type="entry name" value="SAM-dependent_MTases_sf"/>
</dbReference>
<name>A0A563VIZ8_9CYAN</name>
<organism evidence="3 4">
    <name type="scientific">Hyella patelloides LEGE 07179</name>
    <dbReference type="NCBI Taxonomy" id="945734"/>
    <lineage>
        <taxon>Bacteria</taxon>
        <taxon>Bacillati</taxon>
        <taxon>Cyanobacteriota</taxon>
        <taxon>Cyanophyceae</taxon>
        <taxon>Pleurocapsales</taxon>
        <taxon>Hyellaceae</taxon>
        <taxon>Hyella</taxon>
    </lineage>
</organism>
<keyword evidence="4" id="KW-1185">Reference proteome</keyword>